<dbReference type="Pfam" id="PF07686">
    <property type="entry name" value="V-set"/>
    <property type="match status" value="1"/>
</dbReference>
<dbReference type="SUPFAM" id="SSF48726">
    <property type="entry name" value="Immunoglobulin"/>
    <property type="match status" value="2"/>
</dbReference>
<evidence type="ECO:0000256" key="5">
    <source>
        <dbReference type="ARBA" id="ARBA00023136"/>
    </source>
</evidence>
<dbReference type="OrthoDB" id="8947657at2759"/>
<keyword evidence="7" id="KW-0325">Glycoprotein</keyword>
<dbReference type="GO" id="GO:0002376">
    <property type="term" value="P:immune system process"/>
    <property type="evidence" value="ECO:0007669"/>
    <property type="project" value="UniProtKB-KW"/>
</dbReference>
<dbReference type="SMART" id="SM00409">
    <property type="entry name" value="IG"/>
    <property type="match status" value="2"/>
</dbReference>
<evidence type="ECO:0000256" key="6">
    <source>
        <dbReference type="ARBA" id="ARBA00023157"/>
    </source>
</evidence>
<evidence type="ECO:0000256" key="8">
    <source>
        <dbReference type="SAM" id="Phobius"/>
    </source>
</evidence>
<keyword evidence="8" id="KW-0812">Transmembrane</keyword>
<sequence length="331" mass="35984">MIGNLAALILLSAMSLIQTAEVPRLISLTEAKTGDNLTLAFPVSGGGDRFLNVFKLPLGHMIQKVSTAVIGRITVMKEFASRFNVTKGDDQYIVTIKNVSKDDEAIYLCQHGTAYEQTFSNGTFLAVNDWNQQKHVKQSPETASVHLGDPVTLRCSLFYENERNKVPCPAENSVYWFRAGSGGFHPGVIYPQRSDEEEERSCVYSLSKTILNSSDAGIYYCAVVTCGEILFGGGTTVETKSGLDPVVLVLGGLLVCCVTAIAVLIFCGNQRVCKHVEGAGSASHHSGHGQTNNVDDEGLSYAALSFSSKRTKRLRKTNESQQECTYSEYIG</sequence>
<feature type="signal peptide" evidence="9">
    <location>
        <begin position="1"/>
        <end position="19"/>
    </location>
</feature>
<keyword evidence="12" id="KW-1185">Reference proteome</keyword>
<evidence type="ECO:0000256" key="9">
    <source>
        <dbReference type="SAM" id="SignalP"/>
    </source>
</evidence>
<keyword evidence="3 9" id="KW-0732">Signal</keyword>
<name>A0A665WCV1_ECHNA</name>
<dbReference type="Ensembl" id="ENSENLT00000042636.1">
    <property type="protein sequence ID" value="ENSENLP00000041580.1"/>
    <property type="gene ID" value="ENSENLG00000017817.1"/>
</dbReference>
<feature type="chain" id="PRO_5025632798" evidence="9">
    <location>
        <begin position="20"/>
        <end position="331"/>
    </location>
</feature>
<dbReference type="OMA" id="CQTGTTY"/>
<keyword evidence="5 8" id="KW-0472">Membrane</keyword>
<evidence type="ECO:0000313" key="11">
    <source>
        <dbReference type="Ensembl" id="ENSENLP00000041580.1"/>
    </source>
</evidence>
<evidence type="ECO:0000259" key="10">
    <source>
        <dbReference type="PROSITE" id="PS50835"/>
    </source>
</evidence>
<dbReference type="PANTHER" id="PTHR19433">
    <property type="entry name" value="T-CELL RECEPTOR ALPHA CHAIN V REGION-RELATED"/>
    <property type="match status" value="1"/>
</dbReference>
<dbReference type="InterPro" id="IPR013783">
    <property type="entry name" value="Ig-like_fold"/>
</dbReference>
<accession>A0A665WCV1</accession>
<keyword evidence="8" id="KW-1133">Transmembrane helix</keyword>
<evidence type="ECO:0000313" key="12">
    <source>
        <dbReference type="Proteomes" id="UP000472264"/>
    </source>
</evidence>
<dbReference type="CDD" id="cd00099">
    <property type="entry name" value="IgV"/>
    <property type="match status" value="1"/>
</dbReference>
<evidence type="ECO:0000256" key="1">
    <source>
        <dbReference type="ARBA" id="ARBA00004236"/>
    </source>
</evidence>
<dbReference type="GO" id="GO:0009617">
    <property type="term" value="P:response to bacterium"/>
    <property type="evidence" value="ECO:0007669"/>
    <property type="project" value="TreeGrafter"/>
</dbReference>
<dbReference type="Gene3D" id="2.60.40.10">
    <property type="entry name" value="Immunoglobulins"/>
    <property type="match status" value="2"/>
</dbReference>
<dbReference type="GeneID" id="115049935"/>
<dbReference type="AlphaFoldDB" id="A0A665WCV1"/>
<feature type="transmembrane region" description="Helical" evidence="8">
    <location>
        <begin position="246"/>
        <end position="267"/>
    </location>
</feature>
<comment type="subcellular location">
    <subcellularLocation>
        <location evidence="1">Cell membrane</location>
    </subcellularLocation>
</comment>
<dbReference type="InterPro" id="IPR052051">
    <property type="entry name" value="TCR_complex_component"/>
</dbReference>
<dbReference type="InterPro" id="IPR007110">
    <property type="entry name" value="Ig-like_dom"/>
</dbReference>
<protein>
    <submittedName>
        <fullName evidence="11">Uncharacterized LOC115049935</fullName>
    </submittedName>
</protein>
<reference evidence="11" key="1">
    <citation type="submission" date="2021-04" db="EMBL/GenBank/DDBJ databases">
        <authorList>
            <consortium name="Wellcome Sanger Institute Data Sharing"/>
        </authorList>
    </citation>
    <scope>NUCLEOTIDE SEQUENCE [LARGE SCALE GENOMIC DNA]</scope>
</reference>
<proteinExistence type="predicted"/>
<dbReference type="PANTHER" id="PTHR19433:SF133">
    <property type="entry name" value="IMMUNE-TYPE RECEPTOR 5 PRECURSOR-RELATED"/>
    <property type="match status" value="1"/>
</dbReference>
<reference evidence="11" key="3">
    <citation type="submission" date="2025-09" db="UniProtKB">
        <authorList>
            <consortium name="Ensembl"/>
        </authorList>
    </citation>
    <scope>IDENTIFICATION</scope>
</reference>
<dbReference type="InterPro" id="IPR013106">
    <property type="entry name" value="Ig_V-set"/>
</dbReference>
<dbReference type="RefSeq" id="XP_029368446.1">
    <property type="nucleotide sequence ID" value="XM_029512586.1"/>
</dbReference>
<dbReference type="InParanoid" id="A0A665WCV1"/>
<dbReference type="GO" id="GO:0005886">
    <property type="term" value="C:plasma membrane"/>
    <property type="evidence" value="ECO:0007669"/>
    <property type="project" value="UniProtKB-SubCell"/>
</dbReference>
<dbReference type="Proteomes" id="UP000472264">
    <property type="component" value="Chromosome 10"/>
</dbReference>
<keyword evidence="2" id="KW-1003">Cell membrane</keyword>
<feature type="domain" description="Ig-like" evidence="10">
    <location>
        <begin position="134"/>
        <end position="223"/>
    </location>
</feature>
<dbReference type="InterPro" id="IPR003599">
    <property type="entry name" value="Ig_sub"/>
</dbReference>
<evidence type="ECO:0000256" key="2">
    <source>
        <dbReference type="ARBA" id="ARBA00022475"/>
    </source>
</evidence>
<keyword evidence="6" id="KW-1015">Disulfide bond</keyword>
<gene>
    <name evidence="11" type="primary">LOC115049935</name>
</gene>
<dbReference type="InterPro" id="IPR036179">
    <property type="entry name" value="Ig-like_dom_sf"/>
</dbReference>
<organism evidence="11 12">
    <name type="scientific">Echeneis naucrates</name>
    <name type="common">Live sharksucker</name>
    <dbReference type="NCBI Taxonomy" id="173247"/>
    <lineage>
        <taxon>Eukaryota</taxon>
        <taxon>Metazoa</taxon>
        <taxon>Chordata</taxon>
        <taxon>Craniata</taxon>
        <taxon>Vertebrata</taxon>
        <taxon>Euteleostomi</taxon>
        <taxon>Actinopterygii</taxon>
        <taxon>Neopterygii</taxon>
        <taxon>Teleostei</taxon>
        <taxon>Neoteleostei</taxon>
        <taxon>Acanthomorphata</taxon>
        <taxon>Carangaria</taxon>
        <taxon>Carangiformes</taxon>
        <taxon>Echeneidae</taxon>
        <taxon>Echeneis</taxon>
    </lineage>
</organism>
<evidence type="ECO:0000256" key="3">
    <source>
        <dbReference type="ARBA" id="ARBA00022729"/>
    </source>
</evidence>
<dbReference type="PROSITE" id="PS50835">
    <property type="entry name" value="IG_LIKE"/>
    <property type="match status" value="1"/>
</dbReference>
<evidence type="ECO:0000256" key="7">
    <source>
        <dbReference type="ARBA" id="ARBA00023180"/>
    </source>
</evidence>
<evidence type="ECO:0000256" key="4">
    <source>
        <dbReference type="ARBA" id="ARBA00022859"/>
    </source>
</evidence>
<keyword evidence="4" id="KW-0391">Immunity</keyword>
<reference evidence="11" key="2">
    <citation type="submission" date="2025-08" db="UniProtKB">
        <authorList>
            <consortium name="Ensembl"/>
        </authorList>
    </citation>
    <scope>IDENTIFICATION</scope>
</reference>